<dbReference type="OMA" id="NGEVHKM"/>
<proteinExistence type="inferred from homology"/>
<dbReference type="RefSeq" id="XP_003669407.1">
    <property type="nucleotide sequence ID" value="XM_003669359.1"/>
</dbReference>
<dbReference type="AlphaFoldDB" id="G0W8Q3"/>
<dbReference type="InterPro" id="IPR015865">
    <property type="entry name" value="Riboflavin_kinase_bac/euk"/>
</dbReference>
<comment type="function">
    <text evidence="1">Catalyzes the phosphorylation of riboflavin (vitamin B2) to form flavin mononucleotide (FMN) coenzyme.</text>
</comment>
<dbReference type="InterPro" id="IPR023468">
    <property type="entry name" value="Riboflavin_kinase"/>
</dbReference>
<evidence type="ECO:0000313" key="13">
    <source>
        <dbReference type="EMBL" id="CCD24164.1"/>
    </source>
</evidence>
<dbReference type="GO" id="GO:0008531">
    <property type="term" value="F:riboflavin kinase activity"/>
    <property type="evidence" value="ECO:0007669"/>
    <property type="project" value="UniProtKB-EC"/>
</dbReference>
<dbReference type="HOGENOM" id="CLU_048437_3_2_1"/>
<dbReference type="Pfam" id="PF01687">
    <property type="entry name" value="Flavokinase"/>
    <property type="match status" value="1"/>
</dbReference>
<evidence type="ECO:0000256" key="1">
    <source>
        <dbReference type="ARBA" id="ARBA00003572"/>
    </source>
</evidence>
<evidence type="ECO:0000256" key="3">
    <source>
        <dbReference type="ARBA" id="ARBA00010108"/>
    </source>
</evidence>
<feature type="domain" description="Riboflavin kinase" evidence="12">
    <location>
        <begin position="24"/>
        <end position="177"/>
    </location>
</feature>
<evidence type="ECO:0000256" key="10">
    <source>
        <dbReference type="ARBA" id="ARBA00022840"/>
    </source>
</evidence>
<evidence type="ECO:0000256" key="9">
    <source>
        <dbReference type="ARBA" id="ARBA00022741"/>
    </source>
</evidence>
<organism evidence="13 14">
    <name type="scientific">Naumovozyma dairenensis (strain ATCC 10597 / BCRC 20456 / CBS 421 / NBRC 0211 / NRRL Y-12639)</name>
    <name type="common">Saccharomyces dairenensis</name>
    <dbReference type="NCBI Taxonomy" id="1071378"/>
    <lineage>
        <taxon>Eukaryota</taxon>
        <taxon>Fungi</taxon>
        <taxon>Dikarya</taxon>
        <taxon>Ascomycota</taxon>
        <taxon>Saccharomycotina</taxon>
        <taxon>Saccharomycetes</taxon>
        <taxon>Saccharomycetales</taxon>
        <taxon>Saccharomycetaceae</taxon>
        <taxon>Naumovozyma</taxon>
    </lineage>
</organism>
<dbReference type="EC" id="2.7.1.26" evidence="4"/>
<comment type="pathway">
    <text evidence="2">Cofactor biosynthesis; FMN biosynthesis; FMN from riboflavin (ATP route): step 1/1.</text>
</comment>
<dbReference type="GO" id="GO:0005524">
    <property type="term" value="F:ATP binding"/>
    <property type="evidence" value="ECO:0007669"/>
    <property type="project" value="UniProtKB-KW"/>
</dbReference>
<protein>
    <recommendedName>
        <fullName evidence="5">Riboflavin kinase</fullName>
        <ecNumber evidence="4">2.7.1.26</ecNumber>
    </recommendedName>
    <alternativeName>
        <fullName evidence="11">Flavin mononucleotide kinase 1</fullName>
    </alternativeName>
</protein>
<keyword evidence="14" id="KW-1185">Reference proteome</keyword>
<sequence length="188" mass="21386">MSSRPFDIPIPDEPRDPFPIVTDYYCDIVCGFGRGSKDLGVPTANVEMSQLPASMNSLDLGVYFGFAQLRPVDKTTSRVNRKDGKEVEYNYGEHLSEKRGELDVLPMVLSVGKNPFYGNDFKTAELHILHNFSHNFYGAQVKFNILGHIRPELNYTTKEALIKDINTDIDIAKRTLESVNYIKFKDQF</sequence>
<accession>G0W8Q3</accession>
<keyword evidence="7" id="KW-0288">FMN</keyword>
<dbReference type="InterPro" id="IPR023465">
    <property type="entry name" value="Riboflavin_kinase_dom_sf"/>
</dbReference>
<dbReference type="OrthoDB" id="276388at2759"/>
<keyword evidence="8" id="KW-0808">Transferase</keyword>
<keyword evidence="9" id="KW-0547">Nucleotide-binding</keyword>
<dbReference type="GO" id="GO:0009398">
    <property type="term" value="P:FMN biosynthetic process"/>
    <property type="evidence" value="ECO:0007669"/>
    <property type="project" value="UniProtKB-UniPathway"/>
</dbReference>
<dbReference type="GeneID" id="11496298"/>
<gene>
    <name evidence="13" type="primary">NDAI0C05050</name>
    <name evidence="13" type="ordered locus">NDAI_0C05050</name>
</gene>
<evidence type="ECO:0000256" key="4">
    <source>
        <dbReference type="ARBA" id="ARBA00012105"/>
    </source>
</evidence>
<dbReference type="Proteomes" id="UP000000689">
    <property type="component" value="Chromosome 3"/>
</dbReference>
<evidence type="ECO:0000259" key="12">
    <source>
        <dbReference type="SMART" id="SM00904"/>
    </source>
</evidence>
<dbReference type="STRING" id="1071378.G0W8Q3"/>
<reference evidence="13 14" key="1">
    <citation type="journal article" date="2011" name="Proc. Natl. Acad. Sci. U.S.A.">
        <title>Evolutionary erosion of yeast sex chromosomes by mating-type switching accidents.</title>
        <authorList>
            <person name="Gordon J.L."/>
            <person name="Armisen D."/>
            <person name="Proux-Wera E."/>
            <person name="Oheigeartaigh S.S."/>
            <person name="Byrne K.P."/>
            <person name="Wolfe K.H."/>
        </authorList>
    </citation>
    <scope>NUCLEOTIDE SEQUENCE [LARGE SCALE GENOMIC DNA]</scope>
    <source>
        <strain evidence="14">ATCC 10597 / BCRC 20456 / CBS 421 / NBRC 0211 / NRRL Y-12639</strain>
    </source>
</reference>
<dbReference type="KEGG" id="ndi:NDAI_0C05050"/>
<dbReference type="SUPFAM" id="SSF82114">
    <property type="entry name" value="Riboflavin kinase-like"/>
    <property type="match status" value="1"/>
</dbReference>
<dbReference type="EMBL" id="HE580269">
    <property type="protein sequence ID" value="CCD24164.1"/>
    <property type="molecule type" value="Genomic_DNA"/>
</dbReference>
<dbReference type="GO" id="GO:0009231">
    <property type="term" value="P:riboflavin biosynthetic process"/>
    <property type="evidence" value="ECO:0007669"/>
    <property type="project" value="InterPro"/>
</dbReference>
<dbReference type="PANTHER" id="PTHR22749">
    <property type="entry name" value="RIBOFLAVIN KINASE/FMN ADENYLYLTRANSFERASE"/>
    <property type="match status" value="1"/>
</dbReference>
<dbReference type="eggNOG" id="KOG3110">
    <property type="taxonomic scope" value="Eukaryota"/>
</dbReference>
<keyword evidence="6" id="KW-0285">Flavoprotein</keyword>
<evidence type="ECO:0000313" key="14">
    <source>
        <dbReference type="Proteomes" id="UP000000689"/>
    </source>
</evidence>
<name>G0W8Q3_NAUDC</name>
<evidence type="ECO:0000256" key="5">
    <source>
        <dbReference type="ARBA" id="ARBA00017394"/>
    </source>
</evidence>
<dbReference type="GO" id="GO:0005743">
    <property type="term" value="C:mitochondrial inner membrane"/>
    <property type="evidence" value="ECO:0007669"/>
    <property type="project" value="EnsemblFungi"/>
</dbReference>
<dbReference type="Gene3D" id="2.40.30.30">
    <property type="entry name" value="Riboflavin kinase-like"/>
    <property type="match status" value="1"/>
</dbReference>
<evidence type="ECO:0000256" key="11">
    <source>
        <dbReference type="ARBA" id="ARBA00029960"/>
    </source>
</evidence>
<dbReference type="UniPathway" id="UPA00276">
    <property type="reaction ID" value="UER00406"/>
</dbReference>
<keyword evidence="10" id="KW-0067">ATP-binding</keyword>
<dbReference type="PANTHER" id="PTHR22749:SF6">
    <property type="entry name" value="RIBOFLAVIN KINASE"/>
    <property type="match status" value="1"/>
</dbReference>
<dbReference type="SMART" id="SM00904">
    <property type="entry name" value="Flavokinase"/>
    <property type="match status" value="1"/>
</dbReference>
<evidence type="ECO:0000256" key="6">
    <source>
        <dbReference type="ARBA" id="ARBA00022630"/>
    </source>
</evidence>
<comment type="similarity">
    <text evidence="3">Belongs to the flavokinase family.</text>
</comment>
<evidence type="ECO:0000256" key="2">
    <source>
        <dbReference type="ARBA" id="ARBA00005201"/>
    </source>
</evidence>
<evidence type="ECO:0000256" key="8">
    <source>
        <dbReference type="ARBA" id="ARBA00022679"/>
    </source>
</evidence>
<evidence type="ECO:0000256" key="7">
    <source>
        <dbReference type="ARBA" id="ARBA00022643"/>
    </source>
</evidence>